<dbReference type="GO" id="GO:0005737">
    <property type="term" value="C:cytoplasm"/>
    <property type="evidence" value="ECO:0007669"/>
    <property type="project" value="UniProtKB-SubCell"/>
</dbReference>
<gene>
    <name evidence="14" type="ORF">PhCBS80983_g00793</name>
</gene>
<feature type="domain" description="Radical SAM core" evidence="13">
    <location>
        <begin position="135"/>
        <end position="366"/>
    </location>
</feature>
<comment type="cofactor">
    <cofactor evidence="1">
        <name>[4Fe-4S] cluster</name>
        <dbReference type="ChEBI" id="CHEBI:49883"/>
    </cofactor>
</comment>
<dbReference type="PROSITE" id="PS51918">
    <property type="entry name" value="RADICAL_SAM"/>
    <property type="match status" value="1"/>
</dbReference>
<evidence type="ECO:0000259" key="13">
    <source>
        <dbReference type="PROSITE" id="PS51918"/>
    </source>
</evidence>
<evidence type="ECO:0000256" key="2">
    <source>
        <dbReference type="ARBA" id="ARBA00004496"/>
    </source>
</evidence>
<dbReference type="STRING" id="109895.A0A507ECJ2"/>
<dbReference type="InterPro" id="IPR013785">
    <property type="entry name" value="Aldolase_TIM"/>
</dbReference>
<evidence type="ECO:0000256" key="12">
    <source>
        <dbReference type="SAM" id="Phobius"/>
    </source>
</evidence>
<dbReference type="InterPro" id="IPR007197">
    <property type="entry name" value="rSAM"/>
</dbReference>
<dbReference type="FunFam" id="3.20.20.70:FF:000164">
    <property type="entry name" value="23S rRNA methyltransferase"/>
    <property type="match status" value="1"/>
</dbReference>
<dbReference type="GO" id="GO:0046872">
    <property type="term" value="F:metal ion binding"/>
    <property type="evidence" value="ECO:0007669"/>
    <property type="project" value="UniProtKB-KW"/>
</dbReference>
<dbReference type="InterPro" id="IPR058240">
    <property type="entry name" value="rSAM_sf"/>
</dbReference>
<dbReference type="GO" id="GO:0070475">
    <property type="term" value="P:rRNA base methylation"/>
    <property type="evidence" value="ECO:0007669"/>
    <property type="project" value="TreeGrafter"/>
</dbReference>
<evidence type="ECO:0000256" key="9">
    <source>
        <dbReference type="ARBA" id="ARBA00023004"/>
    </source>
</evidence>
<evidence type="ECO:0000313" key="15">
    <source>
        <dbReference type="Proteomes" id="UP000318582"/>
    </source>
</evidence>
<keyword evidence="12" id="KW-0472">Membrane</keyword>
<dbReference type="PANTHER" id="PTHR30544:SF8">
    <property type="entry name" value="RADICAL SAM SUPERFAMILY PROTEIN"/>
    <property type="match status" value="1"/>
</dbReference>
<keyword evidence="12" id="KW-1133">Transmembrane helix</keyword>
<name>A0A507ECJ2_9FUNG</name>
<keyword evidence="12" id="KW-0812">Transmembrane</keyword>
<dbReference type="SFLD" id="SFLDF00275">
    <property type="entry name" value="adenosine_C2_methyltransferase"/>
    <property type="match status" value="1"/>
</dbReference>
<comment type="caution">
    <text evidence="14">The sequence shown here is derived from an EMBL/GenBank/DDBJ whole genome shotgun (WGS) entry which is preliminary data.</text>
</comment>
<evidence type="ECO:0000256" key="4">
    <source>
        <dbReference type="ARBA" id="ARBA00022490"/>
    </source>
</evidence>
<proteinExistence type="predicted"/>
<keyword evidence="15" id="KW-1185">Reference proteome</keyword>
<protein>
    <recommendedName>
        <fullName evidence="13">Radical SAM core domain-containing protein</fullName>
    </recommendedName>
</protein>
<dbReference type="Pfam" id="PF04055">
    <property type="entry name" value="Radical_SAM"/>
    <property type="match status" value="1"/>
</dbReference>
<evidence type="ECO:0000313" key="14">
    <source>
        <dbReference type="EMBL" id="TPX61819.1"/>
    </source>
</evidence>
<sequence length="489" mass="53252">MVKARTLNPKPLFDEDLVLEAFRAKGVKEGAAKKLWRLLIQNPEITSYDQIPEFPKAAKKILDEEFALTTSKVLSRTDAKDGSTTKLLIELQDGQRIESVIMRYGQVELDSFPEDKLMRKERRAAKGEVVDGFTSKSRATLCVSSQVGCAMGCTFCATGTMGLLSNLTSGEIVEQLYHANKVEKIRNIVFMGMGEPLDNYGAVLSSIKAMVDTSRFSLSPSRISVSTVGVVPRILALKNDAPNVGLALSLHAPTQPLRQQIVPTAKAWHVDRILAACDAFIENQNKLIKSNNRRRHILVEYVLIKNVNDSVETAHDLGKLLKGREVLLNVIPYNPTSVPYDYKTPDRESSRRFAETVREYGVYTLLRQTMGADSASACGQLVIDNGGQKAGGCDSKGVSVTEAGEKQTNDVKPSNVADLEDLMSGSGPSRGTPTLKSRRTNGSRAKASPDAAPPVCKSSGLSVDRIVPYIIAGSVALVAGRVLVRYLVR</sequence>
<keyword evidence="4" id="KW-0963">Cytoplasm</keyword>
<dbReference type="Gene3D" id="3.20.20.70">
    <property type="entry name" value="Aldolase class I"/>
    <property type="match status" value="1"/>
</dbReference>
<dbReference type="GO" id="GO:0008173">
    <property type="term" value="F:RNA methyltransferase activity"/>
    <property type="evidence" value="ECO:0007669"/>
    <property type="project" value="InterPro"/>
</dbReference>
<keyword evidence="6" id="KW-0808">Transferase</keyword>
<dbReference type="SUPFAM" id="SSF102114">
    <property type="entry name" value="Radical SAM enzymes"/>
    <property type="match status" value="1"/>
</dbReference>
<dbReference type="Proteomes" id="UP000318582">
    <property type="component" value="Unassembled WGS sequence"/>
</dbReference>
<evidence type="ECO:0000256" key="3">
    <source>
        <dbReference type="ARBA" id="ARBA00022485"/>
    </source>
</evidence>
<evidence type="ECO:0000256" key="5">
    <source>
        <dbReference type="ARBA" id="ARBA00022603"/>
    </source>
</evidence>
<evidence type="ECO:0000256" key="1">
    <source>
        <dbReference type="ARBA" id="ARBA00001966"/>
    </source>
</evidence>
<dbReference type="InterPro" id="IPR040072">
    <property type="entry name" value="Methyltransferase_A"/>
</dbReference>
<organism evidence="14 15">
    <name type="scientific">Powellomyces hirtus</name>
    <dbReference type="NCBI Taxonomy" id="109895"/>
    <lineage>
        <taxon>Eukaryota</taxon>
        <taxon>Fungi</taxon>
        <taxon>Fungi incertae sedis</taxon>
        <taxon>Chytridiomycota</taxon>
        <taxon>Chytridiomycota incertae sedis</taxon>
        <taxon>Chytridiomycetes</taxon>
        <taxon>Spizellomycetales</taxon>
        <taxon>Powellomycetaceae</taxon>
        <taxon>Powellomyces</taxon>
    </lineage>
</organism>
<feature type="transmembrane region" description="Helical" evidence="12">
    <location>
        <begin position="466"/>
        <end position="488"/>
    </location>
</feature>
<feature type="compositionally biased region" description="Polar residues" evidence="11">
    <location>
        <begin position="426"/>
        <end position="435"/>
    </location>
</feature>
<dbReference type="AlphaFoldDB" id="A0A507ECJ2"/>
<keyword evidence="10" id="KW-0411">Iron-sulfur</keyword>
<dbReference type="GO" id="GO:0030488">
    <property type="term" value="P:tRNA methylation"/>
    <property type="evidence" value="ECO:0007669"/>
    <property type="project" value="TreeGrafter"/>
</dbReference>
<evidence type="ECO:0000256" key="7">
    <source>
        <dbReference type="ARBA" id="ARBA00022691"/>
    </source>
</evidence>
<evidence type="ECO:0000256" key="6">
    <source>
        <dbReference type="ARBA" id="ARBA00022679"/>
    </source>
</evidence>
<dbReference type="EMBL" id="QEAQ01000005">
    <property type="protein sequence ID" value="TPX61819.1"/>
    <property type="molecule type" value="Genomic_DNA"/>
</dbReference>
<keyword evidence="9" id="KW-0408">Iron</keyword>
<dbReference type="CDD" id="cd01335">
    <property type="entry name" value="Radical_SAM"/>
    <property type="match status" value="1"/>
</dbReference>
<dbReference type="SFLD" id="SFLDS00029">
    <property type="entry name" value="Radical_SAM"/>
    <property type="match status" value="1"/>
</dbReference>
<keyword evidence="8" id="KW-0479">Metal-binding</keyword>
<evidence type="ECO:0000256" key="10">
    <source>
        <dbReference type="ARBA" id="ARBA00023014"/>
    </source>
</evidence>
<comment type="subcellular location">
    <subcellularLocation>
        <location evidence="2">Cytoplasm</location>
    </subcellularLocation>
</comment>
<evidence type="ECO:0000256" key="8">
    <source>
        <dbReference type="ARBA" id="ARBA00022723"/>
    </source>
</evidence>
<keyword evidence="5" id="KW-0489">Methyltransferase</keyword>
<keyword evidence="3" id="KW-0004">4Fe-4S</keyword>
<dbReference type="PANTHER" id="PTHR30544">
    <property type="entry name" value="23S RRNA METHYLTRANSFERASE"/>
    <property type="match status" value="1"/>
</dbReference>
<evidence type="ECO:0000256" key="11">
    <source>
        <dbReference type="SAM" id="MobiDB-lite"/>
    </source>
</evidence>
<accession>A0A507ECJ2</accession>
<reference evidence="14 15" key="1">
    <citation type="journal article" date="2019" name="Sci. Rep.">
        <title>Comparative genomics of chytrid fungi reveal insights into the obligate biotrophic and pathogenic lifestyle of Synchytrium endobioticum.</title>
        <authorList>
            <person name="van de Vossenberg B.T.L.H."/>
            <person name="Warris S."/>
            <person name="Nguyen H.D.T."/>
            <person name="van Gent-Pelzer M.P.E."/>
            <person name="Joly D.L."/>
            <person name="van de Geest H.C."/>
            <person name="Bonants P.J.M."/>
            <person name="Smith D.S."/>
            <person name="Levesque C.A."/>
            <person name="van der Lee T.A.J."/>
        </authorList>
    </citation>
    <scope>NUCLEOTIDE SEQUENCE [LARGE SCALE GENOMIC DNA]</scope>
    <source>
        <strain evidence="14 15">CBS 809.83</strain>
    </source>
</reference>
<dbReference type="InterPro" id="IPR004383">
    <property type="entry name" value="rRNA_lsu_MTrfase_RlmN/Cfr"/>
</dbReference>
<dbReference type="GO" id="GO:0051539">
    <property type="term" value="F:4 iron, 4 sulfur cluster binding"/>
    <property type="evidence" value="ECO:0007669"/>
    <property type="project" value="UniProtKB-KW"/>
</dbReference>
<feature type="region of interest" description="Disordered" evidence="11">
    <location>
        <begin position="418"/>
        <end position="457"/>
    </location>
</feature>
<dbReference type="SFLD" id="SFLDG01062">
    <property type="entry name" value="methyltransferase_(Class_A)"/>
    <property type="match status" value="1"/>
</dbReference>
<keyword evidence="7" id="KW-0949">S-adenosyl-L-methionine</keyword>